<feature type="region of interest" description="Disordered" evidence="1">
    <location>
        <begin position="286"/>
        <end position="311"/>
    </location>
</feature>
<feature type="compositionally biased region" description="Basic and acidic residues" evidence="1">
    <location>
        <begin position="379"/>
        <end position="389"/>
    </location>
</feature>
<feature type="region of interest" description="Disordered" evidence="1">
    <location>
        <begin position="86"/>
        <end position="105"/>
    </location>
</feature>
<feature type="compositionally biased region" description="Low complexity" evidence="1">
    <location>
        <begin position="289"/>
        <end position="298"/>
    </location>
</feature>
<feature type="compositionally biased region" description="Basic residues" evidence="1">
    <location>
        <begin position="405"/>
        <end position="416"/>
    </location>
</feature>
<dbReference type="AlphaFoldDB" id="A0A183GYB6"/>
<evidence type="ECO:0000313" key="3">
    <source>
        <dbReference type="Proteomes" id="UP000267606"/>
    </source>
</evidence>
<gene>
    <name evidence="2" type="ORF">OFLC_LOCUS226</name>
</gene>
<dbReference type="WBParaSite" id="OFLC_0000022501-mRNA-1">
    <property type="protein sequence ID" value="OFLC_0000022501-mRNA-1"/>
    <property type="gene ID" value="OFLC_0000022501"/>
</dbReference>
<feature type="region of interest" description="Disordered" evidence="1">
    <location>
        <begin position="148"/>
        <end position="223"/>
    </location>
</feature>
<dbReference type="Gene3D" id="1.10.840.10">
    <property type="entry name" value="Ras guanine-nucleotide exchange factors catalytic domain"/>
    <property type="match status" value="1"/>
</dbReference>
<reference evidence="4" key="1">
    <citation type="submission" date="2016-06" db="UniProtKB">
        <authorList>
            <consortium name="WormBaseParasite"/>
        </authorList>
    </citation>
    <scope>IDENTIFICATION</scope>
</reference>
<dbReference type="STRING" id="387005.A0A183GYB6"/>
<feature type="compositionally biased region" description="Low complexity" evidence="1">
    <location>
        <begin position="339"/>
        <end position="364"/>
    </location>
</feature>
<keyword evidence="3" id="KW-1185">Reference proteome</keyword>
<evidence type="ECO:0000313" key="4">
    <source>
        <dbReference type="WBParaSite" id="OFLC_0000022501-mRNA-1"/>
    </source>
</evidence>
<feature type="compositionally biased region" description="Polar residues" evidence="1">
    <location>
        <begin position="86"/>
        <end position="99"/>
    </location>
</feature>
<dbReference type="GO" id="GO:0005085">
    <property type="term" value="F:guanyl-nucleotide exchange factor activity"/>
    <property type="evidence" value="ECO:0007669"/>
    <property type="project" value="InterPro"/>
</dbReference>
<feature type="region of interest" description="Disordered" evidence="1">
    <location>
        <begin position="339"/>
        <end position="416"/>
    </location>
</feature>
<evidence type="ECO:0000256" key="1">
    <source>
        <dbReference type="SAM" id="MobiDB-lite"/>
    </source>
</evidence>
<dbReference type="Proteomes" id="UP000267606">
    <property type="component" value="Unassembled WGS sequence"/>
</dbReference>
<organism evidence="4">
    <name type="scientific">Onchocerca flexuosa</name>
    <dbReference type="NCBI Taxonomy" id="387005"/>
    <lineage>
        <taxon>Eukaryota</taxon>
        <taxon>Metazoa</taxon>
        <taxon>Ecdysozoa</taxon>
        <taxon>Nematoda</taxon>
        <taxon>Chromadorea</taxon>
        <taxon>Rhabditida</taxon>
        <taxon>Spirurina</taxon>
        <taxon>Spiruromorpha</taxon>
        <taxon>Filarioidea</taxon>
        <taxon>Onchocercidae</taxon>
        <taxon>Onchocerca</taxon>
    </lineage>
</organism>
<feature type="compositionally biased region" description="Low complexity" evidence="1">
    <location>
        <begin position="186"/>
        <end position="195"/>
    </location>
</feature>
<reference evidence="2 3" key="2">
    <citation type="submission" date="2018-11" db="EMBL/GenBank/DDBJ databases">
        <authorList>
            <consortium name="Pathogen Informatics"/>
        </authorList>
    </citation>
    <scope>NUCLEOTIDE SEQUENCE [LARGE SCALE GENOMIC DNA]</scope>
</reference>
<protein>
    <submittedName>
        <fullName evidence="4">Pollen-specific leucine-rich repeat extensin-like protein 2</fullName>
    </submittedName>
</protein>
<name>A0A183GYB6_9BILA</name>
<dbReference type="EMBL" id="UZAJ01000064">
    <property type="protein sequence ID" value="VDO25061.1"/>
    <property type="molecule type" value="Genomic_DNA"/>
</dbReference>
<sequence length="416" mass="45280">MLSCTLCSCCSRSSSTTSSVSASYDPHFFETINPLSGFSGKESLETYMWEQSLKVEPKDPDKMEFIKSSRPAYVLKSPGIKPPKVISSTPSTSGPSNHYSGHRASGRGFSALNNYSSNVAQSVVSHPNFLSSFEERNSHLGMIEITPGQQPRYLGDAKRDSQPTVETEPRISSLMPKTRRRNDKASSTPSSPRSSQNGHFTAPSPPPLYPRQLSTLEHLAPPPPPPIKVLTHAAPDFSGPVPPHSAPFCIARPDSFVFPPFGGNAVCSRITVPLEKTSPIVSPKLHLKTSPATSTTTPTVPPRKKMEQLPSPLSDDAVRIVWNKEAQPTVPDVSAIISLPSSSSNSTQNNATTTPRLYPRRICPVEPPPRPPKLFNSKKPQELSDEKVVTKKSGSESPPPLPPKTYKRKQPHSRPS</sequence>
<proteinExistence type="predicted"/>
<dbReference type="GO" id="GO:0007264">
    <property type="term" value="P:small GTPase-mediated signal transduction"/>
    <property type="evidence" value="ECO:0007669"/>
    <property type="project" value="InterPro"/>
</dbReference>
<dbReference type="InterPro" id="IPR036964">
    <property type="entry name" value="RASGEF_cat_dom_sf"/>
</dbReference>
<accession>A0A183GYB6</accession>
<evidence type="ECO:0000313" key="2">
    <source>
        <dbReference type="EMBL" id="VDO25061.1"/>
    </source>
</evidence>